<evidence type="ECO:0000256" key="3">
    <source>
        <dbReference type="ARBA" id="ARBA00012784"/>
    </source>
</evidence>
<dbReference type="NCBIfam" id="NF006847">
    <property type="entry name" value="PRK09358.1-2"/>
    <property type="match status" value="1"/>
</dbReference>
<evidence type="ECO:0000256" key="1">
    <source>
        <dbReference type="ARBA" id="ARBA00001947"/>
    </source>
</evidence>
<gene>
    <name evidence="8" type="ORF">GM51_1205</name>
</gene>
<comment type="cofactor">
    <cofactor evidence="1">
        <name>Zn(2+)</name>
        <dbReference type="ChEBI" id="CHEBI:29105"/>
    </cofactor>
</comment>
<dbReference type="InterPro" id="IPR001365">
    <property type="entry name" value="A_deaminase_dom"/>
</dbReference>
<dbReference type="GO" id="GO:0046872">
    <property type="term" value="F:metal ion binding"/>
    <property type="evidence" value="ECO:0007669"/>
    <property type="project" value="UniProtKB-KW"/>
</dbReference>
<evidence type="ECO:0000256" key="2">
    <source>
        <dbReference type="ARBA" id="ARBA00006676"/>
    </source>
</evidence>
<keyword evidence="6" id="KW-0862">Zinc</keyword>
<dbReference type="GO" id="GO:0043103">
    <property type="term" value="P:hypoxanthine salvage"/>
    <property type="evidence" value="ECO:0007669"/>
    <property type="project" value="TreeGrafter"/>
</dbReference>
<feature type="domain" description="Adenosine deaminase" evidence="7">
    <location>
        <begin position="20"/>
        <end position="376"/>
    </location>
</feature>
<dbReference type="GO" id="GO:0005829">
    <property type="term" value="C:cytosol"/>
    <property type="evidence" value="ECO:0007669"/>
    <property type="project" value="TreeGrafter"/>
</dbReference>
<evidence type="ECO:0000256" key="5">
    <source>
        <dbReference type="ARBA" id="ARBA00022801"/>
    </source>
</evidence>
<accession>A0A094R3U3</accession>
<dbReference type="PANTHER" id="PTHR11409:SF43">
    <property type="entry name" value="ADENOSINE DEAMINASE"/>
    <property type="match status" value="1"/>
</dbReference>
<dbReference type="InterPro" id="IPR006330">
    <property type="entry name" value="Ado/ade_deaminase"/>
</dbReference>
<dbReference type="InterPro" id="IPR032466">
    <property type="entry name" value="Metal_Hydrolase"/>
</dbReference>
<keyword evidence="5" id="KW-0378">Hydrolase</keyword>
<dbReference type="EMBL" id="JNSL01000003">
    <property type="protein sequence ID" value="KGA21661.1"/>
    <property type="molecule type" value="Genomic_DNA"/>
</dbReference>
<comment type="similarity">
    <text evidence="2">Belongs to the metallo-dependent hydrolases superfamily. Adenosine and AMP deaminases family.</text>
</comment>
<sequence>MTGESLVNWTIDGVDLRDLPKVSLHDHLDGGMRPSTILELLESGGIVVPESVAVSGDIRAMTSDELGRWIAAQSGSGSLVDYLKIFDLTCALLQTEEGLVRVAREAVLDLAADGVVYTELRWAPEQHIHAGLSLDETVEFVQQGIEQGIQDAAALGQDIRAGQLITAMRHANRSLEIAELALRHRTAGAVGFDIAGAELGFPPSNHAPAFRLLAENMFPATIHAGEADGVSSIESALVDGYALRLGHGVRLAEDISVEEVDAETTTVSLGDVARWVRDRGITLEMCPTSNIQTGAIAARGSRMEDHPFDLFYQLGFSVTVSSDNRTVSGTTLTRELGLLTDAFGYGLADLEAFQLNAAVAAFLPLEDREELAEIVHEGFVDAVANARAGS</sequence>
<protein>
    <recommendedName>
        <fullName evidence="3">adenosine deaminase</fullName>
        <ecNumber evidence="3">3.5.4.4</ecNumber>
    </recommendedName>
</protein>
<dbReference type="Gene3D" id="3.20.20.140">
    <property type="entry name" value="Metal-dependent hydrolases"/>
    <property type="match status" value="1"/>
</dbReference>
<dbReference type="Pfam" id="PF00962">
    <property type="entry name" value="A_deaminase"/>
    <property type="match status" value="1"/>
</dbReference>
<comment type="caution">
    <text evidence="8">The sequence shown here is derived from an EMBL/GenBank/DDBJ whole genome shotgun (WGS) entry which is preliminary data.</text>
</comment>
<evidence type="ECO:0000256" key="6">
    <source>
        <dbReference type="ARBA" id="ARBA00022833"/>
    </source>
</evidence>
<dbReference type="GO" id="GO:0004000">
    <property type="term" value="F:adenosine deaminase activity"/>
    <property type="evidence" value="ECO:0007669"/>
    <property type="project" value="TreeGrafter"/>
</dbReference>
<dbReference type="EC" id="3.5.4.4" evidence="3"/>
<proteinExistence type="inferred from homology"/>
<reference evidence="8" key="1">
    <citation type="submission" date="2014-06" db="EMBL/GenBank/DDBJ databases">
        <title>Key roles for freshwater Actinobacteria revealed by deep metagenomic sequencing.</title>
        <authorList>
            <person name="Ghai R."/>
            <person name="Mizuno C.M."/>
            <person name="Picazo A."/>
            <person name="Camacho A."/>
            <person name="Rodriguez-Valera F."/>
        </authorList>
    </citation>
    <scope>NUCLEOTIDE SEQUENCE</scope>
</reference>
<organism evidence="8">
    <name type="scientific">freshwater metagenome</name>
    <dbReference type="NCBI Taxonomy" id="449393"/>
    <lineage>
        <taxon>unclassified sequences</taxon>
        <taxon>metagenomes</taxon>
        <taxon>ecological metagenomes</taxon>
    </lineage>
</organism>
<dbReference type="GO" id="GO:0046103">
    <property type="term" value="P:inosine biosynthetic process"/>
    <property type="evidence" value="ECO:0007669"/>
    <property type="project" value="TreeGrafter"/>
</dbReference>
<evidence type="ECO:0000313" key="8">
    <source>
        <dbReference type="EMBL" id="KGA21661.1"/>
    </source>
</evidence>
<name>A0A094R3U3_9ZZZZ</name>
<evidence type="ECO:0000259" key="7">
    <source>
        <dbReference type="Pfam" id="PF00962"/>
    </source>
</evidence>
<dbReference type="PANTHER" id="PTHR11409">
    <property type="entry name" value="ADENOSINE DEAMINASE"/>
    <property type="match status" value="1"/>
</dbReference>
<dbReference type="AlphaFoldDB" id="A0A094R3U3"/>
<dbReference type="SUPFAM" id="SSF51556">
    <property type="entry name" value="Metallo-dependent hydrolases"/>
    <property type="match status" value="1"/>
</dbReference>
<keyword evidence="4" id="KW-0479">Metal-binding</keyword>
<dbReference type="GO" id="GO:0006154">
    <property type="term" value="P:adenosine catabolic process"/>
    <property type="evidence" value="ECO:0007669"/>
    <property type="project" value="TreeGrafter"/>
</dbReference>
<evidence type="ECO:0000256" key="4">
    <source>
        <dbReference type="ARBA" id="ARBA00022723"/>
    </source>
</evidence>